<dbReference type="PANTHER" id="PTHR31353">
    <property type="entry name" value="FAM98"/>
    <property type="match status" value="1"/>
</dbReference>
<gene>
    <name evidence="2" type="ORF">PPL_04576</name>
</gene>
<comment type="similarity">
    <text evidence="1">Belongs to the FAM98 family.</text>
</comment>
<dbReference type="FunCoup" id="D3B7Y8">
    <property type="interactions" value="1"/>
</dbReference>
<dbReference type="EMBL" id="ADBJ01000020">
    <property type="protein sequence ID" value="EFA82156.1"/>
    <property type="molecule type" value="Genomic_DNA"/>
</dbReference>
<dbReference type="PANTHER" id="PTHR31353:SF1">
    <property type="entry name" value="PROTEIN FAM98B"/>
    <property type="match status" value="1"/>
</dbReference>
<dbReference type="Proteomes" id="UP000001396">
    <property type="component" value="Unassembled WGS sequence"/>
</dbReference>
<proteinExistence type="inferred from homology"/>
<accession>D3B7Y8</accession>
<evidence type="ECO:0000256" key="1">
    <source>
        <dbReference type="ARBA" id="ARBA00007218"/>
    </source>
</evidence>
<dbReference type="GO" id="GO:0072669">
    <property type="term" value="C:tRNA-splicing ligase complex"/>
    <property type="evidence" value="ECO:0007669"/>
    <property type="project" value="TreeGrafter"/>
</dbReference>
<evidence type="ECO:0000313" key="2">
    <source>
        <dbReference type="EMBL" id="EFA82156.1"/>
    </source>
</evidence>
<sequence length="368" mass="43367">MTSVQQVTDTTMLSEVDIHRITSILQDISLLRLECDWVNDQTDLSFNSILEKAESNFLYIELLWSIGKELSPYFDLQWPSEKKYEDLKSPLFELLKKMSFTGNLQYIFNCDSNLSQGEQQDVLIRSRLSLLEFMFFQLQMIQLDLFNKEQSMEVEEQDTTMQQQSSDELRDDLINKIQVLSDIFQVQFNNWENFVVILNTIHTKIETVLADLPSDFMSEPFFKNTVFTDEEKKTIEELSLILFNDYSKRSEVLCKRLDVTLESLLWSEKVETKLDELNRIIRYQREVFPTIHHYSFQDLICTHRDILKIIKTSLDSKSSAQLVKNIIVGNVPDRGGRPGDKKIAMPSFHKRVEYSNQNYHNRSKKHRK</sequence>
<dbReference type="InParanoid" id="D3B7Y8"/>
<keyword evidence="3" id="KW-1185">Reference proteome</keyword>
<dbReference type="STRING" id="670386.D3B7Y8"/>
<comment type="caution">
    <text evidence="2">The sequence shown here is derived from an EMBL/GenBank/DDBJ whole genome shotgun (WGS) entry which is preliminary data.</text>
</comment>
<dbReference type="RefSeq" id="XP_020434273.1">
    <property type="nucleotide sequence ID" value="XM_020575478.1"/>
</dbReference>
<dbReference type="OMA" id="CDWVNDQ"/>
<dbReference type="InterPro" id="IPR018797">
    <property type="entry name" value="FAM98"/>
</dbReference>
<organism evidence="2 3">
    <name type="scientific">Heterostelium pallidum (strain ATCC 26659 / Pp 5 / PN500)</name>
    <name type="common">Cellular slime mold</name>
    <name type="synonym">Polysphondylium pallidum</name>
    <dbReference type="NCBI Taxonomy" id="670386"/>
    <lineage>
        <taxon>Eukaryota</taxon>
        <taxon>Amoebozoa</taxon>
        <taxon>Evosea</taxon>
        <taxon>Eumycetozoa</taxon>
        <taxon>Dictyostelia</taxon>
        <taxon>Acytosteliales</taxon>
        <taxon>Acytosteliaceae</taxon>
        <taxon>Heterostelium</taxon>
    </lineage>
</organism>
<name>D3B7Y8_HETP5</name>
<protein>
    <submittedName>
        <fullName evidence="2">Uncharacterized protein</fullName>
    </submittedName>
</protein>
<reference evidence="2 3" key="1">
    <citation type="journal article" date="2011" name="Genome Res.">
        <title>Phylogeny-wide analysis of social amoeba genomes highlights ancient origins for complex intercellular communication.</title>
        <authorList>
            <person name="Heidel A.J."/>
            <person name="Lawal H.M."/>
            <person name="Felder M."/>
            <person name="Schilde C."/>
            <person name="Helps N.R."/>
            <person name="Tunggal B."/>
            <person name="Rivero F."/>
            <person name="John U."/>
            <person name="Schleicher M."/>
            <person name="Eichinger L."/>
            <person name="Platzer M."/>
            <person name="Noegel A.A."/>
            <person name="Schaap P."/>
            <person name="Gloeckner G."/>
        </authorList>
    </citation>
    <scope>NUCLEOTIDE SEQUENCE [LARGE SCALE GENOMIC DNA]</scope>
    <source>
        <strain evidence="3">ATCC 26659 / Pp 5 / PN500</strain>
    </source>
</reference>
<evidence type="ECO:0000313" key="3">
    <source>
        <dbReference type="Proteomes" id="UP000001396"/>
    </source>
</evidence>
<dbReference type="GeneID" id="31360063"/>
<dbReference type="Pfam" id="PF10239">
    <property type="entry name" value="DUF2465"/>
    <property type="match status" value="1"/>
</dbReference>
<dbReference type="AlphaFoldDB" id="D3B7Y8"/>